<reference evidence="2 3" key="1">
    <citation type="submission" date="2020-03" db="EMBL/GenBank/DDBJ databases">
        <title>Whole genome shotgun sequence of Phytohabitans rumicis NBRC 108638.</title>
        <authorList>
            <person name="Komaki H."/>
            <person name="Tamura T."/>
        </authorList>
    </citation>
    <scope>NUCLEOTIDE SEQUENCE [LARGE SCALE GENOMIC DNA]</scope>
    <source>
        <strain evidence="2 3">NBRC 108638</strain>
    </source>
</reference>
<accession>A0A6V8LG66</accession>
<evidence type="ECO:0008006" key="4">
    <source>
        <dbReference type="Google" id="ProtNLM"/>
    </source>
</evidence>
<evidence type="ECO:0000313" key="2">
    <source>
        <dbReference type="EMBL" id="GFJ93821.1"/>
    </source>
</evidence>
<keyword evidence="1" id="KW-1133">Transmembrane helix</keyword>
<evidence type="ECO:0000313" key="3">
    <source>
        <dbReference type="Proteomes" id="UP000482960"/>
    </source>
</evidence>
<evidence type="ECO:0000256" key="1">
    <source>
        <dbReference type="SAM" id="Phobius"/>
    </source>
</evidence>
<dbReference type="Proteomes" id="UP000482960">
    <property type="component" value="Unassembled WGS sequence"/>
</dbReference>
<gene>
    <name evidence="2" type="ORF">Prum_074630</name>
</gene>
<feature type="transmembrane region" description="Helical" evidence="1">
    <location>
        <begin position="6"/>
        <end position="28"/>
    </location>
</feature>
<keyword evidence="1" id="KW-0472">Membrane</keyword>
<keyword evidence="3" id="KW-1185">Reference proteome</keyword>
<name>A0A6V8LG66_9ACTN</name>
<proteinExistence type="predicted"/>
<dbReference type="AlphaFoldDB" id="A0A6V8LG66"/>
<dbReference type="RefSeq" id="WP_173080646.1">
    <property type="nucleotide sequence ID" value="NZ_BAABJB010000001.1"/>
</dbReference>
<sequence length="153" mass="16997">MPGGSIVYACGAVVVALVVVLLLLRYLARGSARRTIKSVERALQIFLAGVNRSDDELARGQMVPEQREALSPGRPASDFPEYIAHCEIVRGQFTRARSSDGRWSSLAKLLVRLDYQSGTSVEFLFLMLKRADAWQVDAWQEGGSYDLVDYTVE</sequence>
<organism evidence="2 3">
    <name type="scientific">Phytohabitans rumicis</name>
    <dbReference type="NCBI Taxonomy" id="1076125"/>
    <lineage>
        <taxon>Bacteria</taxon>
        <taxon>Bacillati</taxon>
        <taxon>Actinomycetota</taxon>
        <taxon>Actinomycetes</taxon>
        <taxon>Micromonosporales</taxon>
        <taxon>Micromonosporaceae</taxon>
    </lineage>
</organism>
<keyword evidence="1" id="KW-0812">Transmembrane</keyword>
<protein>
    <recommendedName>
        <fullName evidence="4">DUF4878 domain-containing protein</fullName>
    </recommendedName>
</protein>
<dbReference type="EMBL" id="BLPG01000001">
    <property type="protein sequence ID" value="GFJ93821.1"/>
    <property type="molecule type" value="Genomic_DNA"/>
</dbReference>
<reference evidence="2 3" key="2">
    <citation type="submission" date="2020-03" db="EMBL/GenBank/DDBJ databases">
        <authorList>
            <person name="Ichikawa N."/>
            <person name="Kimura A."/>
            <person name="Kitahashi Y."/>
            <person name="Uohara A."/>
        </authorList>
    </citation>
    <scope>NUCLEOTIDE SEQUENCE [LARGE SCALE GENOMIC DNA]</scope>
    <source>
        <strain evidence="2 3">NBRC 108638</strain>
    </source>
</reference>
<comment type="caution">
    <text evidence="2">The sequence shown here is derived from an EMBL/GenBank/DDBJ whole genome shotgun (WGS) entry which is preliminary data.</text>
</comment>